<evidence type="ECO:0000313" key="2">
    <source>
        <dbReference type="EMBL" id="OBZ73226.1"/>
    </source>
</evidence>
<name>A0A1C7MA51_GRIFR</name>
<accession>A0A1C7MA51</accession>
<dbReference type="AlphaFoldDB" id="A0A1C7MA51"/>
<sequence length="74" mass="8271">MSLSTDLIDHGSLRKREQCGDGEEQLQQVEHHEIRIVQYPHGIARIRANNAFGGSLFNNVRCGVIGDGETPQRD</sequence>
<organism evidence="2 3">
    <name type="scientific">Grifola frondosa</name>
    <name type="common">Maitake</name>
    <name type="synonym">Polyporus frondosus</name>
    <dbReference type="NCBI Taxonomy" id="5627"/>
    <lineage>
        <taxon>Eukaryota</taxon>
        <taxon>Fungi</taxon>
        <taxon>Dikarya</taxon>
        <taxon>Basidiomycota</taxon>
        <taxon>Agaricomycotina</taxon>
        <taxon>Agaricomycetes</taxon>
        <taxon>Polyporales</taxon>
        <taxon>Grifolaceae</taxon>
        <taxon>Grifola</taxon>
    </lineage>
</organism>
<keyword evidence="3" id="KW-1185">Reference proteome</keyword>
<proteinExistence type="predicted"/>
<comment type="caution">
    <text evidence="2">The sequence shown here is derived from an EMBL/GenBank/DDBJ whole genome shotgun (WGS) entry which is preliminary data.</text>
</comment>
<evidence type="ECO:0000256" key="1">
    <source>
        <dbReference type="SAM" id="MobiDB-lite"/>
    </source>
</evidence>
<protein>
    <submittedName>
        <fullName evidence="2">Uncharacterized protein</fullName>
    </submittedName>
</protein>
<evidence type="ECO:0000313" key="3">
    <source>
        <dbReference type="Proteomes" id="UP000092993"/>
    </source>
</evidence>
<dbReference type="Proteomes" id="UP000092993">
    <property type="component" value="Unassembled WGS sequence"/>
</dbReference>
<feature type="region of interest" description="Disordered" evidence="1">
    <location>
        <begin position="1"/>
        <end position="23"/>
    </location>
</feature>
<reference evidence="2 3" key="1">
    <citation type="submission" date="2016-03" db="EMBL/GenBank/DDBJ databases">
        <title>Whole genome sequencing of Grifola frondosa 9006-11.</title>
        <authorList>
            <person name="Min B."/>
            <person name="Park H."/>
            <person name="Kim J.-G."/>
            <person name="Cho H."/>
            <person name="Oh Y.-L."/>
            <person name="Kong W.-S."/>
            <person name="Choi I.-G."/>
        </authorList>
    </citation>
    <scope>NUCLEOTIDE SEQUENCE [LARGE SCALE GENOMIC DNA]</scope>
    <source>
        <strain evidence="2 3">9006-11</strain>
    </source>
</reference>
<gene>
    <name evidence="2" type="ORF">A0H81_07072</name>
</gene>
<dbReference type="EMBL" id="LUGG01000007">
    <property type="protein sequence ID" value="OBZ73226.1"/>
    <property type="molecule type" value="Genomic_DNA"/>
</dbReference>
<feature type="compositionally biased region" description="Basic and acidic residues" evidence="1">
    <location>
        <begin position="7"/>
        <end position="19"/>
    </location>
</feature>